<protein>
    <submittedName>
        <fullName evidence="1">Uncharacterized protein</fullName>
    </submittedName>
</protein>
<name>A0A9Q5SUF9_9BACT</name>
<dbReference type="Proteomes" id="UP000195975">
    <property type="component" value="Unassembled WGS sequence"/>
</dbReference>
<dbReference type="GeneID" id="93409315"/>
<dbReference type="RefSeq" id="WP_008146065.1">
    <property type="nucleotide sequence ID" value="NZ_CAKWDQ010000231.1"/>
</dbReference>
<sequence>MTTIELEAKKALLVKEILTDINSEEMIEKLSHYLKRIKGQLMEKENPAPCQYAVDELKNILAQRQQESHYYTQEEVKERLHNLVASWK</sequence>
<organism evidence="1 2">
    <name type="scientific">Parabacteroides johnsonii</name>
    <dbReference type="NCBI Taxonomy" id="387661"/>
    <lineage>
        <taxon>Bacteria</taxon>
        <taxon>Pseudomonadati</taxon>
        <taxon>Bacteroidota</taxon>
        <taxon>Bacteroidia</taxon>
        <taxon>Bacteroidales</taxon>
        <taxon>Tannerellaceae</taxon>
        <taxon>Parabacteroides</taxon>
    </lineage>
</organism>
<accession>A0A9Q5SUF9</accession>
<evidence type="ECO:0000313" key="1">
    <source>
        <dbReference type="EMBL" id="OUO07134.1"/>
    </source>
</evidence>
<gene>
    <name evidence="1" type="ORF">B5F96_00215</name>
</gene>
<comment type="caution">
    <text evidence="1">The sequence shown here is derived from an EMBL/GenBank/DDBJ whole genome shotgun (WGS) entry which is preliminary data.</text>
</comment>
<evidence type="ECO:0000313" key="2">
    <source>
        <dbReference type="Proteomes" id="UP000195975"/>
    </source>
</evidence>
<dbReference type="AlphaFoldDB" id="A0A9Q5SUF9"/>
<proteinExistence type="predicted"/>
<reference evidence="2" key="1">
    <citation type="submission" date="2017-04" db="EMBL/GenBank/DDBJ databases">
        <title>Function of individual gut microbiota members based on whole genome sequencing of pure cultures obtained from chicken caecum.</title>
        <authorList>
            <person name="Medvecky M."/>
            <person name="Cejkova D."/>
            <person name="Polansky O."/>
            <person name="Karasova D."/>
            <person name="Kubasova T."/>
            <person name="Cizek A."/>
            <person name="Rychlik I."/>
        </authorList>
    </citation>
    <scope>NUCLEOTIDE SEQUENCE [LARGE SCALE GENOMIC DNA]</scope>
    <source>
        <strain evidence="2">An42</strain>
    </source>
</reference>
<dbReference type="EMBL" id="NFIJ01000001">
    <property type="protein sequence ID" value="OUO07134.1"/>
    <property type="molecule type" value="Genomic_DNA"/>
</dbReference>